<keyword evidence="2" id="KW-1185">Reference proteome</keyword>
<gene>
    <name evidence="1" type="ORF">N7493_002137</name>
</gene>
<dbReference type="EMBL" id="JAQJAN010000003">
    <property type="protein sequence ID" value="KAJ5733351.1"/>
    <property type="molecule type" value="Genomic_DNA"/>
</dbReference>
<reference evidence="1" key="1">
    <citation type="journal article" date="2023" name="IMA Fungus">
        <title>Comparative genomic study of the Penicillium genus elucidates a diverse pangenome and 15 lateral gene transfer events.</title>
        <authorList>
            <person name="Petersen C."/>
            <person name="Sorensen T."/>
            <person name="Nielsen M.R."/>
            <person name="Sondergaard T.E."/>
            <person name="Sorensen J.L."/>
            <person name="Fitzpatrick D.A."/>
            <person name="Frisvad J.C."/>
            <person name="Nielsen K.L."/>
        </authorList>
    </citation>
    <scope>NUCLEOTIDE SEQUENCE</scope>
    <source>
        <strain evidence="1">IBT 17514</strain>
    </source>
</reference>
<sequence length="276" mass="31876">MSTEAEEKELREHPGDFTRLPDPFTTAVGHFWGIYHTRDYMRARFALAEAIGRIHNVEATEAQLEHLMNMLRLCRSDTMGLRSLVPALMLRLNKDQERYDFIKWWAMDRDDYDWEDTDLPYLDIKGADPFESVDQHVKDFVVLSHTVSLTLLKIKLLLDLMKIRDSTSTVGPKNTIPQSPLVCENRMIMGGEDQDRLTYIERLKGQIDQLYEKTDSANSYFWPHLLNPGHHLNDKSSAYSMGSMEEMTLALQWTYAAWTETPGAIDFIKAKRAGSI</sequence>
<name>A0AAD6HRA7_9EURO</name>
<accession>A0AAD6HRA7</accession>
<protein>
    <submittedName>
        <fullName evidence="1">Uncharacterized protein</fullName>
    </submittedName>
</protein>
<dbReference type="Proteomes" id="UP001215712">
    <property type="component" value="Unassembled WGS sequence"/>
</dbReference>
<reference evidence="1" key="2">
    <citation type="submission" date="2023-01" db="EMBL/GenBank/DDBJ databases">
        <authorList>
            <person name="Petersen C."/>
        </authorList>
    </citation>
    <scope>NUCLEOTIDE SEQUENCE</scope>
    <source>
        <strain evidence="1">IBT 17514</strain>
    </source>
</reference>
<organism evidence="1 2">
    <name type="scientific">Penicillium malachiteum</name>
    <dbReference type="NCBI Taxonomy" id="1324776"/>
    <lineage>
        <taxon>Eukaryota</taxon>
        <taxon>Fungi</taxon>
        <taxon>Dikarya</taxon>
        <taxon>Ascomycota</taxon>
        <taxon>Pezizomycotina</taxon>
        <taxon>Eurotiomycetes</taxon>
        <taxon>Eurotiomycetidae</taxon>
        <taxon>Eurotiales</taxon>
        <taxon>Aspergillaceae</taxon>
        <taxon>Penicillium</taxon>
    </lineage>
</organism>
<evidence type="ECO:0000313" key="2">
    <source>
        <dbReference type="Proteomes" id="UP001215712"/>
    </source>
</evidence>
<comment type="caution">
    <text evidence="1">The sequence shown here is derived from an EMBL/GenBank/DDBJ whole genome shotgun (WGS) entry which is preliminary data.</text>
</comment>
<dbReference type="AlphaFoldDB" id="A0AAD6HRA7"/>
<proteinExistence type="predicted"/>
<evidence type="ECO:0000313" key="1">
    <source>
        <dbReference type="EMBL" id="KAJ5733351.1"/>
    </source>
</evidence>